<feature type="domain" description="PPM-type phosphatase" evidence="5">
    <location>
        <begin position="438"/>
        <end position="661"/>
    </location>
</feature>
<keyword evidence="3" id="KW-0472">Membrane</keyword>
<dbReference type="InterPro" id="IPR003660">
    <property type="entry name" value="HAMP_dom"/>
</dbReference>
<keyword evidence="1" id="KW-0378">Hydrolase</keyword>
<dbReference type="SUPFAM" id="SSF81606">
    <property type="entry name" value="PP2C-like"/>
    <property type="match status" value="1"/>
</dbReference>
<accession>A0ABS2DSG5</accession>
<keyword evidence="7" id="KW-1185">Reference proteome</keyword>
<dbReference type="SMART" id="SM00331">
    <property type="entry name" value="PP2C_SIG"/>
    <property type="match status" value="1"/>
</dbReference>
<sequence length="689" mass="74365">MSPSTFTLRAKLICAIAVVVSLVSFPLMYLGYRDAYDHAIDAAVDKFGNITHILSEAAELSYLNTQTIVTEKVVIEKDDISAELGAIEKWVNENRLLDMIPTLDFLDETWGTYTAVVNDSGEFLYVSPQIHKLWRTDARDLLGVPFREFFRSSGKSAKRDDFTFFRVVVDPFTGETMPYLAGLRRMKGYSAIVLQELDYLEEPFKASAPTLEASLNDTIRTLDIGKSTTIVAVNGEGRRLASRGPSADGRFFAQADGVLKRAAAEGFVSGIHSDRAVAGGGELYAVRYFKALDWYFIARVPLEVVKVPAVESARTLAGWVVAAFLFASLLGIALTTWFLKPLHQVSGAAKKLEDFDFISDNTAERLRTVSAALPVALTDEVGQVSRAFSSMVSALEKNIAALKSSLARQHSIEGELNAAREIQNGMLPENEGGFRAPGFEAAAYIEAAKEVGGDFYDVFALDDGREAIVLGDVSGKGVSAAMLMSVTLTLVRTALVDGLGPAAAVKKVNDRIAARNPSCMFATLWVGILDAKTGRLVYCCGGHCPPLLVRRDAASAENGAAAFEWLRDVSGPLVGALDMAEYVEFERLLAPGERCIVYSDGISEAMNEAHELFGEAGIERVAQGCADVSSAEIVDRLVAAVAAHRGSAPQSDDITLVVFERLARTNQTKEAESAEASANEKEAACSVDV</sequence>
<feature type="transmembrane region" description="Helical" evidence="3">
    <location>
        <begin position="316"/>
        <end position="339"/>
    </location>
</feature>
<name>A0ABS2DSG5_9BURK</name>
<dbReference type="InterPro" id="IPR036457">
    <property type="entry name" value="PPM-type-like_dom_sf"/>
</dbReference>
<comment type="caution">
    <text evidence="6">The sequence shown here is derived from an EMBL/GenBank/DDBJ whole genome shotgun (WGS) entry which is preliminary data.</text>
</comment>
<dbReference type="PROSITE" id="PS51746">
    <property type="entry name" value="PPM_2"/>
    <property type="match status" value="1"/>
</dbReference>
<dbReference type="Proteomes" id="UP000715095">
    <property type="component" value="Unassembled WGS sequence"/>
</dbReference>
<dbReference type="PANTHER" id="PTHR43156">
    <property type="entry name" value="STAGE II SPORULATION PROTEIN E-RELATED"/>
    <property type="match status" value="1"/>
</dbReference>
<dbReference type="InterPro" id="IPR052016">
    <property type="entry name" value="Bact_Sigma-Reg"/>
</dbReference>
<feature type="domain" description="HAMP" evidence="4">
    <location>
        <begin position="336"/>
        <end position="400"/>
    </location>
</feature>
<dbReference type="Gene3D" id="3.60.40.10">
    <property type="entry name" value="PPM-type phosphatase domain"/>
    <property type="match status" value="1"/>
</dbReference>
<dbReference type="RefSeq" id="WP_205102860.1">
    <property type="nucleotide sequence ID" value="NZ_JACJJC010000010.1"/>
</dbReference>
<evidence type="ECO:0000259" key="4">
    <source>
        <dbReference type="PROSITE" id="PS50885"/>
    </source>
</evidence>
<dbReference type="CDD" id="cd18774">
    <property type="entry name" value="PDC2_HK_sensor"/>
    <property type="match status" value="1"/>
</dbReference>
<keyword evidence="3" id="KW-0812">Transmembrane</keyword>
<dbReference type="EMBL" id="JACJJC010000010">
    <property type="protein sequence ID" value="MBM6704286.1"/>
    <property type="molecule type" value="Genomic_DNA"/>
</dbReference>
<evidence type="ECO:0000256" key="3">
    <source>
        <dbReference type="SAM" id="Phobius"/>
    </source>
</evidence>
<evidence type="ECO:0000313" key="7">
    <source>
        <dbReference type="Proteomes" id="UP000715095"/>
    </source>
</evidence>
<evidence type="ECO:0000256" key="1">
    <source>
        <dbReference type="ARBA" id="ARBA00022801"/>
    </source>
</evidence>
<gene>
    <name evidence="6" type="ORF">H6A60_07295</name>
</gene>
<protein>
    <submittedName>
        <fullName evidence="6">SpoIIE family protein phosphatase</fullName>
    </submittedName>
</protein>
<keyword evidence="3" id="KW-1133">Transmembrane helix</keyword>
<organism evidence="6 7">
    <name type="scientific">Sutterella massiliensis</name>
    <dbReference type="NCBI Taxonomy" id="1816689"/>
    <lineage>
        <taxon>Bacteria</taxon>
        <taxon>Pseudomonadati</taxon>
        <taxon>Pseudomonadota</taxon>
        <taxon>Betaproteobacteria</taxon>
        <taxon>Burkholderiales</taxon>
        <taxon>Sutterellaceae</taxon>
        <taxon>Sutterella</taxon>
    </lineage>
</organism>
<dbReference type="PROSITE" id="PS50885">
    <property type="entry name" value="HAMP"/>
    <property type="match status" value="1"/>
</dbReference>
<dbReference type="CDD" id="cd06225">
    <property type="entry name" value="HAMP"/>
    <property type="match status" value="1"/>
</dbReference>
<proteinExistence type="predicted"/>
<dbReference type="InterPro" id="IPR001932">
    <property type="entry name" value="PPM-type_phosphatase-like_dom"/>
</dbReference>
<feature type="compositionally biased region" description="Basic and acidic residues" evidence="2">
    <location>
        <begin position="669"/>
        <end position="683"/>
    </location>
</feature>
<evidence type="ECO:0000256" key="2">
    <source>
        <dbReference type="SAM" id="MobiDB-lite"/>
    </source>
</evidence>
<dbReference type="Gene3D" id="6.10.340.10">
    <property type="match status" value="1"/>
</dbReference>
<dbReference type="PANTHER" id="PTHR43156:SF2">
    <property type="entry name" value="STAGE II SPORULATION PROTEIN E"/>
    <property type="match status" value="1"/>
</dbReference>
<evidence type="ECO:0000313" key="6">
    <source>
        <dbReference type="EMBL" id="MBM6704286.1"/>
    </source>
</evidence>
<dbReference type="Pfam" id="PF07228">
    <property type="entry name" value="SpoIIE"/>
    <property type="match status" value="1"/>
</dbReference>
<evidence type="ECO:0000259" key="5">
    <source>
        <dbReference type="PROSITE" id="PS51746"/>
    </source>
</evidence>
<feature type="region of interest" description="Disordered" evidence="2">
    <location>
        <begin position="669"/>
        <end position="689"/>
    </location>
</feature>
<feature type="transmembrane region" description="Helical" evidence="3">
    <location>
        <begin position="12"/>
        <end position="32"/>
    </location>
</feature>
<reference evidence="6 7" key="1">
    <citation type="journal article" date="2021" name="Sci. Rep.">
        <title>The distribution of antibiotic resistance genes in chicken gut microbiota commensals.</title>
        <authorList>
            <person name="Juricova H."/>
            <person name="Matiasovicova J."/>
            <person name="Kubasova T."/>
            <person name="Cejkova D."/>
            <person name="Rychlik I."/>
        </authorList>
    </citation>
    <scope>NUCLEOTIDE SEQUENCE [LARGE SCALE GENOMIC DNA]</scope>
    <source>
        <strain evidence="6 7">An829</strain>
    </source>
</reference>